<name>A0ABT7N076_9MICO</name>
<reference evidence="1 2" key="1">
    <citation type="submission" date="2023-06" db="EMBL/GenBank/DDBJ databases">
        <title>Microbacterium sp. nov., isolated from a waste landfill.</title>
        <authorList>
            <person name="Wen W."/>
        </authorList>
    </citation>
    <scope>NUCLEOTIDE SEQUENCE [LARGE SCALE GENOMIC DNA]</scope>
    <source>
        <strain evidence="1 2">ASV49</strain>
    </source>
</reference>
<proteinExistence type="predicted"/>
<dbReference type="InterPro" id="IPR036465">
    <property type="entry name" value="vWFA_dom_sf"/>
</dbReference>
<comment type="caution">
    <text evidence="1">The sequence shown here is derived from an EMBL/GenBank/DDBJ whole genome shotgun (WGS) entry which is preliminary data.</text>
</comment>
<sequence>MTPHIHPSGVLPGGILPLRAERYEKQPWVELGWPGLDPKAPCIDILVFDDSGSVTAAHGADPVGSRFTEAKHAIANVAQWTHTRRSKIAVLHFDHPHGASGVHPLTERRLQQKLDPSLRTPRMGNGTSDLSPSLAEAERLAEAHPDHDTRLTVFSDFELTDADPGAVLTRLENFPGLVHAVVLGRNAPLDLDAAANITVTPLSERDAPGTFAAAIHRSLTATRRAARYSVVHSPRGGRQLLP</sequence>
<dbReference type="Gene3D" id="3.40.50.410">
    <property type="entry name" value="von Willebrand factor, type A domain"/>
    <property type="match status" value="1"/>
</dbReference>
<evidence type="ECO:0000313" key="2">
    <source>
        <dbReference type="Proteomes" id="UP001235064"/>
    </source>
</evidence>
<organism evidence="1 2">
    <name type="scientific">Microbacterium candidum</name>
    <dbReference type="NCBI Taxonomy" id="3041922"/>
    <lineage>
        <taxon>Bacteria</taxon>
        <taxon>Bacillati</taxon>
        <taxon>Actinomycetota</taxon>
        <taxon>Actinomycetes</taxon>
        <taxon>Micrococcales</taxon>
        <taxon>Microbacteriaceae</taxon>
        <taxon>Microbacterium</taxon>
    </lineage>
</organism>
<dbReference type="Proteomes" id="UP001235064">
    <property type="component" value="Unassembled WGS sequence"/>
</dbReference>
<accession>A0ABT7N076</accession>
<dbReference type="RefSeq" id="WP_286289027.1">
    <property type="nucleotide sequence ID" value="NZ_JASXSZ010000003.1"/>
</dbReference>
<dbReference type="SUPFAM" id="SSF53300">
    <property type="entry name" value="vWA-like"/>
    <property type="match status" value="1"/>
</dbReference>
<keyword evidence="2" id="KW-1185">Reference proteome</keyword>
<gene>
    <name evidence="1" type="ORF">QSV35_12205</name>
</gene>
<evidence type="ECO:0000313" key="1">
    <source>
        <dbReference type="EMBL" id="MDL9980096.1"/>
    </source>
</evidence>
<dbReference type="EMBL" id="JASXSZ010000003">
    <property type="protein sequence ID" value="MDL9980096.1"/>
    <property type="molecule type" value="Genomic_DNA"/>
</dbReference>
<protein>
    <submittedName>
        <fullName evidence="1">VWA domain-containing protein</fullName>
    </submittedName>
</protein>